<accession>A0A0F9P626</accession>
<feature type="non-terminal residue" evidence="1">
    <location>
        <position position="193"/>
    </location>
</feature>
<proteinExistence type="predicted"/>
<reference evidence="1" key="1">
    <citation type="journal article" date="2015" name="Nature">
        <title>Complex archaea that bridge the gap between prokaryotes and eukaryotes.</title>
        <authorList>
            <person name="Spang A."/>
            <person name="Saw J.H."/>
            <person name="Jorgensen S.L."/>
            <person name="Zaremba-Niedzwiedzka K."/>
            <person name="Martijn J."/>
            <person name="Lind A.E."/>
            <person name="van Eijk R."/>
            <person name="Schleper C."/>
            <person name="Guy L."/>
            <person name="Ettema T.J."/>
        </authorList>
    </citation>
    <scope>NUCLEOTIDE SEQUENCE</scope>
</reference>
<sequence>MKLETSDKTSFGIKPHIKKGYYPGKLLKVEVFADANGNPKVGKYGQQLIFEFAVYKSDPETDAPVAPMKYVTDEKLDTKADVIISKFAYHKYKSSKKGEDWIEGEYQTAITPNSAITGIFKSLGWTFSTDDVDPDDFIGNWVELDIDDYTQGEGDEAYTASTIKDINPYEGPKVGDIKDVKATEKPKKIEKQV</sequence>
<organism evidence="1">
    <name type="scientific">marine sediment metagenome</name>
    <dbReference type="NCBI Taxonomy" id="412755"/>
    <lineage>
        <taxon>unclassified sequences</taxon>
        <taxon>metagenomes</taxon>
        <taxon>ecological metagenomes</taxon>
    </lineage>
</organism>
<comment type="caution">
    <text evidence="1">The sequence shown here is derived from an EMBL/GenBank/DDBJ whole genome shotgun (WGS) entry which is preliminary data.</text>
</comment>
<gene>
    <name evidence="1" type="ORF">LCGC14_0865960</name>
</gene>
<name>A0A0F9P626_9ZZZZ</name>
<dbReference type="AlphaFoldDB" id="A0A0F9P626"/>
<protein>
    <submittedName>
        <fullName evidence="1">Uncharacterized protein</fullName>
    </submittedName>
</protein>
<dbReference type="EMBL" id="LAZR01002649">
    <property type="protein sequence ID" value="KKN27300.1"/>
    <property type="molecule type" value="Genomic_DNA"/>
</dbReference>
<evidence type="ECO:0000313" key="1">
    <source>
        <dbReference type="EMBL" id="KKN27300.1"/>
    </source>
</evidence>